<keyword evidence="4" id="KW-1003">Cell membrane</keyword>
<organism evidence="9 10">
    <name type="scientific">Streptococcus danieliae</name>
    <dbReference type="NCBI Taxonomy" id="747656"/>
    <lineage>
        <taxon>Bacteria</taxon>
        <taxon>Bacillati</taxon>
        <taxon>Bacillota</taxon>
        <taxon>Bacilli</taxon>
        <taxon>Lactobacillales</taxon>
        <taxon>Streptococcaceae</taxon>
        <taxon>Streptococcus</taxon>
    </lineage>
</organism>
<dbReference type="InterPro" id="IPR000522">
    <property type="entry name" value="ABC_transptr_permease_BtuC"/>
</dbReference>
<dbReference type="Pfam" id="PF01032">
    <property type="entry name" value="FecCD"/>
    <property type="match status" value="1"/>
</dbReference>
<dbReference type="PANTHER" id="PTHR30472:SF19">
    <property type="entry name" value="PETROBACTIN IMPORT SYSTEM PERMEASE PROTEIN YCLO"/>
    <property type="match status" value="1"/>
</dbReference>
<dbReference type="AlphaFoldDB" id="A0A7Z0LDD0"/>
<reference evidence="9 10" key="1">
    <citation type="submission" date="2020-07" db="EMBL/GenBank/DDBJ databases">
        <title>MOT database genomes.</title>
        <authorList>
            <person name="Joseph S."/>
            <person name="Aduse-Opoku J."/>
            <person name="Hashim A."/>
            <person name="Wade W."/>
            <person name="Curtis M."/>
        </authorList>
    </citation>
    <scope>NUCLEOTIDE SEQUENCE [LARGE SCALE GENOMIC DNA]</scope>
    <source>
        <strain evidence="9 10">CCW311</strain>
    </source>
</reference>
<dbReference type="RefSeq" id="WP_179923813.1">
    <property type="nucleotide sequence ID" value="NZ_CP128228.1"/>
</dbReference>
<comment type="subcellular location">
    <subcellularLocation>
        <location evidence="1">Cell membrane</location>
        <topology evidence="1">Multi-pass membrane protein</topology>
    </subcellularLocation>
</comment>
<evidence type="ECO:0000256" key="2">
    <source>
        <dbReference type="ARBA" id="ARBA00007935"/>
    </source>
</evidence>
<dbReference type="InterPro" id="IPR037294">
    <property type="entry name" value="ABC_BtuC-like"/>
</dbReference>
<proteinExistence type="inferred from homology"/>
<feature type="transmembrane region" description="Helical" evidence="8">
    <location>
        <begin position="49"/>
        <end position="67"/>
    </location>
</feature>
<evidence type="ECO:0000256" key="1">
    <source>
        <dbReference type="ARBA" id="ARBA00004651"/>
    </source>
</evidence>
<comment type="caution">
    <text evidence="9">The sequence shown here is derived from an EMBL/GenBank/DDBJ whole genome shotgun (WGS) entry which is preliminary data.</text>
</comment>
<feature type="transmembrane region" description="Helical" evidence="8">
    <location>
        <begin position="79"/>
        <end position="99"/>
    </location>
</feature>
<feature type="transmembrane region" description="Helical" evidence="8">
    <location>
        <begin position="178"/>
        <end position="198"/>
    </location>
</feature>
<feature type="transmembrane region" description="Helical" evidence="8">
    <location>
        <begin position="12"/>
        <end position="29"/>
    </location>
</feature>
<dbReference type="SUPFAM" id="SSF81345">
    <property type="entry name" value="ABC transporter involved in vitamin B12 uptake, BtuC"/>
    <property type="match status" value="1"/>
</dbReference>
<feature type="transmembrane region" description="Helical" evidence="8">
    <location>
        <begin position="268"/>
        <end position="287"/>
    </location>
</feature>
<dbReference type="EMBL" id="JACBYG010000040">
    <property type="protein sequence ID" value="NYS49196.1"/>
    <property type="molecule type" value="Genomic_DNA"/>
</dbReference>
<feature type="transmembrane region" description="Helical" evidence="8">
    <location>
        <begin position="134"/>
        <end position="158"/>
    </location>
</feature>
<gene>
    <name evidence="9" type="ORF">HZY93_04305</name>
</gene>
<evidence type="ECO:0000256" key="3">
    <source>
        <dbReference type="ARBA" id="ARBA00022448"/>
    </source>
</evidence>
<evidence type="ECO:0000256" key="7">
    <source>
        <dbReference type="ARBA" id="ARBA00023136"/>
    </source>
</evidence>
<sequence>MPAIPKPNTKRLAGLVLLALLSSLLYLFWDWTELPDFLWILRQQKLLSYALVAVATAFATISFQTVTGNRLLSPNLLGLESLFVLIQTATIFFSHSLLAHQLGPLAEFGISLGIQLLFFLLLQPVLNRFLEQDLTLILLTCMALGTLFRSLSTFLQILLDPNEFDQLQAKLLPSFQRINLPVLGLAAVLIVLTSIYLLKKAPLLDLLALDLETAGLLGVQIQLVQKQVLWAVVLLIASSTALVGPLLFFGFLVANLSYLFLPDYHHSWLFPIATLIGFCLLVLSQFLSEQVFQLQIPSNQLVEVLGGSLFFYLVYKENTKHD</sequence>
<evidence type="ECO:0000256" key="4">
    <source>
        <dbReference type="ARBA" id="ARBA00022475"/>
    </source>
</evidence>
<dbReference type="GO" id="GO:0005886">
    <property type="term" value="C:plasma membrane"/>
    <property type="evidence" value="ECO:0007669"/>
    <property type="project" value="UniProtKB-SubCell"/>
</dbReference>
<feature type="transmembrane region" description="Helical" evidence="8">
    <location>
        <begin position="228"/>
        <end position="256"/>
    </location>
</feature>
<evidence type="ECO:0000256" key="6">
    <source>
        <dbReference type="ARBA" id="ARBA00022989"/>
    </source>
</evidence>
<accession>A0A7Z0LDD0</accession>
<protein>
    <submittedName>
        <fullName evidence="9">Iron chelate uptake ABC transporter family permease subunit</fullName>
    </submittedName>
</protein>
<dbReference type="Gene3D" id="1.10.3470.10">
    <property type="entry name" value="ABC transporter involved in vitamin B12 uptake, BtuC"/>
    <property type="match status" value="1"/>
</dbReference>
<evidence type="ECO:0000313" key="9">
    <source>
        <dbReference type="EMBL" id="NYS49196.1"/>
    </source>
</evidence>
<keyword evidence="6 8" id="KW-1133">Transmembrane helix</keyword>
<name>A0A7Z0LDD0_9STRE</name>
<dbReference type="GO" id="GO:0033214">
    <property type="term" value="P:siderophore-iron import into cell"/>
    <property type="evidence" value="ECO:0007669"/>
    <property type="project" value="TreeGrafter"/>
</dbReference>
<evidence type="ECO:0000313" key="10">
    <source>
        <dbReference type="Proteomes" id="UP000563349"/>
    </source>
</evidence>
<dbReference type="Proteomes" id="UP000563349">
    <property type="component" value="Unassembled WGS sequence"/>
</dbReference>
<keyword evidence="7 8" id="KW-0472">Membrane</keyword>
<comment type="similarity">
    <text evidence="2">Belongs to the binding-protein-dependent transport system permease family. FecCD subfamily.</text>
</comment>
<keyword evidence="10" id="KW-1185">Reference proteome</keyword>
<evidence type="ECO:0000256" key="8">
    <source>
        <dbReference type="SAM" id="Phobius"/>
    </source>
</evidence>
<feature type="transmembrane region" description="Helical" evidence="8">
    <location>
        <begin position="105"/>
        <end position="122"/>
    </location>
</feature>
<keyword evidence="3" id="KW-0813">Transport</keyword>
<dbReference type="GO" id="GO:0022857">
    <property type="term" value="F:transmembrane transporter activity"/>
    <property type="evidence" value="ECO:0007669"/>
    <property type="project" value="InterPro"/>
</dbReference>
<evidence type="ECO:0000256" key="5">
    <source>
        <dbReference type="ARBA" id="ARBA00022692"/>
    </source>
</evidence>
<keyword evidence="5 8" id="KW-0812">Transmembrane</keyword>
<dbReference type="PANTHER" id="PTHR30472">
    <property type="entry name" value="FERRIC ENTEROBACTIN TRANSPORT SYSTEM PERMEASE PROTEIN"/>
    <property type="match status" value="1"/>
</dbReference>